<dbReference type="SUPFAM" id="SSF51445">
    <property type="entry name" value="(Trans)glycosidases"/>
    <property type="match status" value="1"/>
</dbReference>
<dbReference type="Pfam" id="PF11790">
    <property type="entry name" value="Glyco_hydro_cc"/>
    <property type="match status" value="1"/>
</dbReference>
<evidence type="ECO:0000313" key="2">
    <source>
        <dbReference type="EMBL" id="KAI1877783.1"/>
    </source>
</evidence>
<dbReference type="EMBL" id="JAFIMR010000006">
    <property type="protein sequence ID" value="KAI1877783.1"/>
    <property type="molecule type" value="Genomic_DNA"/>
</dbReference>
<name>A0A9P9WSY1_9PEZI</name>
<comment type="caution">
    <text evidence="2">The sequence shown here is derived from an EMBL/GenBank/DDBJ whole genome shotgun (WGS) entry which is preliminary data.</text>
</comment>
<dbReference type="GO" id="GO:0071966">
    <property type="term" value="P:fungal-type cell wall polysaccharide metabolic process"/>
    <property type="evidence" value="ECO:0007669"/>
    <property type="project" value="TreeGrafter"/>
</dbReference>
<protein>
    <recommendedName>
        <fullName evidence="1">Asl1-like glycosyl hydrolase catalytic domain-containing protein</fullName>
    </recommendedName>
</protein>
<organism evidence="2 3">
    <name type="scientific">Neoarthrinium moseri</name>
    <dbReference type="NCBI Taxonomy" id="1658444"/>
    <lineage>
        <taxon>Eukaryota</taxon>
        <taxon>Fungi</taxon>
        <taxon>Dikarya</taxon>
        <taxon>Ascomycota</taxon>
        <taxon>Pezizomycotina</taxon>
        <taxon>Sordariomycetes</taxon>
        <taxon>Xylariomycetidae</taxon>
        <taxon>Amphisphaeriales</taxon>
        <taxon>Apiosporaceae</taxon>
        <taxon>Neoarthrinium</taxon>
    </lineage>
</organism>
<evidence type="ECO:0000313" key="3">
    <source>
        <dbReference type="Proteomes" id="UP000829685"/>
    </source>
</evidence>
<dbReference type="GO" id="GO:0009277">
    <property type="term" value="C:fungal-type cell wall"/>
    <property type="evidence" value="ECO:0007669"/>
    <property type="project" value="TreeGrafter"/>
</dbReference>
<gene>
    <name evidence="2" type="ORF">JX265_003791</name>
</gene>
<dbReference type="InterPro" id="IPR017853">
    <property type="entry name" value="GH"/>
</dbReference>
<dbReference type="PANTHER" id="PTHR34154:SF3">
    <property type="entry name" value="ALKALI-SENSITIVE LINKAGE PROTEIN 1"/>
    <property type="match status" value="1"/>
</dbReference>
<dbReference type="AlphaFoldDB" id="A0A9P9WSY1"/>
<dbReference type="InterPro" id="IPR053183">
    <property type="entry name" value="ASL1"/>
</dbReference>
<dbReference type="PANTHER" id="PTHR34154">
    <property type="entry name" value="ALKALI-SENSITIVE LINKAGE PROTEIN 1"/>
    <property type="match status" value="1"/>
</dbReference>
<dbReference type="OrthoDB" id="43654at2759"/>
<sequence length="266" mass="29736">MPSKRTLLWDYTLTRDFPSTQGIKDTVGTFKANGLLTNVINWNAWRPTELPAFFHFQPMVRTAAQLEGNEWEMIKTSVKNEMAKPGNGEVIVLTFNEPERIPLAPGRAAELWRQKILPLRKQHGARLKLVSPSCASDPAGSKWLEDFMKILGGGEKPDYLGAHFYTAQNQPADQVVNSAKSYLTSLHSKYNLPIIVSEIASTSRNGGDVEKFSRDIAGWMDGQPWIKQYAFFGAMRQVADGFVSPAAQLLDQAGHWTKLGKWWAGV</sequence>
<dbReference type="InterPro" id="IPR024655">
    <property type="entry name" value="Asl1_glyco_hydro_catalytic"/>
</dbReference>
<proteinExistence type="predicted"/>
<dbReference type="Proteomes" id="UP000829685">
    <property type="component" value="Unassembled WGS sequence"/>
</dbReference>
<reference evidence="2" key="1">
    <citation type="submission" date="2021-03" db="EMBL/GenBank/DDBJ databases">
        <title>Revisited historic fungal species revealed as producer of novel bioactive compounds through whole genome sequencing and comparative genomics.</title>
        <authorList>
            <person name="Vignolle G.A."/>
            <person name="Hochenegger N."/>
            <person name="Mach R.L."/>
            <person name="Mach-Aigner A.R."/>
            <person name="Javad Rahimi M."/>
            <person name="Salim K.A."/>
            <person name="Chan C.M."/>
            <person name="Lim L.B.L."/>
            <person name="Cai F."/>
            <person name="Druzhinina I.S."/>
            <person name="U'Ren J.M."/>
            <person name="Derntl C."/>
        </authorList>
    </citation>
    <scope>NUCLEOTIDE SEQUENCE</scope>
    <source>
        <strain evidence="2">TUCIM 5799</strain>
    </source>
</reference>
<feature type="domain" description="Asl1-like glycosyl hydrolase catalytic" evidence="1">
    <location>
        <begin position="31"/>
        <end position="263"/>
    </location>
</feature>
<dbReference type="Gene3D" id="3.20.20.80">
    <property type="entry name" value="Glycosidases"/>
    <property type="match status" value="1"/>
</dbReference>
<keyword evidence="3" id="KW-1185">Reference proteome</keyword>
<evidence type="ECO:0000259" key="1">
    <source>
        <dbReference type="Pfam" id="PF11790"/>
    </source>
</evidence>
<accession>A0A9P9WSY1</accession>